<evidence type="ECO:0000313" key="4">
    <source>
        <dbReference type="Proteomes" id="UP000019487"/>
    </source>
</evidence>
<dbReference type="Proteomes" id="UP000019487">
    <property type="component" value="Unassembled WGS sequence"/>
</dbReference>
<keyword evidence="2" id="KW-0732">Signal</keyword>
<dbReference type="HOGENOM" id="CLU_894265_0_0_1"/>
<name>W9CGF1_SCLBF</name>
<evidence type="ECO:0000256" key="2">
    <source>
        <dbReference type="SAM" id="SignalP"/>
    </source>
</evidence>
<feature type="chain" id="PRO_5004920419" evidence="2">
    <location>
        <begin position="21"/>
        <end position="250"/>
    </location>
</feature>
<accession>W9CGF1</accession>
<evidence type="ECO:0000313" key="3">
    <source>
        <dbReference type="EMBL" id="ESZ93804.1"/>
    </source>
</evidence>
<evidence type="ECO:0000256" key="1">
    <source>
        <dbReference type="SAM" id="MobiDB-lite"/>
    </source>
</evidence>
<dbReference type="AlphaFoldDB" id="W9CGF1"/>
<feature type="compositionally biased region" description="Basic and acidic residues" evidence="1">
    <location>
        <begin position="104"/>
        <end position="122"/>
    </location>
</feature>
<dbReference type="OrthoDB" id="3540372at2759"/>
<feature type="compositionally biased region" description="Polar residues" evidence="1">
    <location>
        <begin position="72"/>
        <end position="87"/>
    </location>
</feature>
<feature type="region of interest" description="Disordered" evidence="1">
    <location>
        <begin position="197"/>
        <end position="217"/>
    </location>
</feature>
<dbReference type="EMBL" id="AYSA01000287">
    <property type="protein sequence ID" value="ESZ93804.1"/>
    <property type="molecule type" value="Genomic_DNA"/>
</dbReference>
<reference evidence="3 4" key="1">
    <citation type="journal article" date="2014" name="Genome Announc.">
        <title>Draft genome sequence of Sclerotinia borealis, a psychrophilic plant pathogenic fungus.</title>
        <authorList>
            <person name="Mardanov A.V."/>
            <person name="Beletsky A.V."/>
            <person name="Kadnikov V.V."/>
            <person name="Ignatov A.N."/>
            <person name="Ravin N.V."/>
        </authorList>
    </citation>
    <scope>NUCLEOTIDE SEQUENCE [LARGE SCALE GENOMIC DNA]</scope>
    <source>
        <strain evidence="4">F-4157</strain>
    </source>
</reference>
<proteinExistence type="predicted"/>
<organism evidence="3 4">
    <name type="scientific">Sclerotinia borealis (strain F-4128)</name>
    <dbReference type="NCBI Taxonomy" id="1432307"/>
    <lineage>
        <taxon>Eukaryota</taxon>
        <taxon>Fungi</taxon>
        <taxon>Dikarya</taxon>
        <taxon>Ascomycota</taxon>
        <taxon>Pezizomycotina</taxon>
        <taxon>Leotiomycetes</taxon>
        <taxon>Helotiales</taxon>
        <taxon>Sclerotiniaceae</taxon>
        <taxon>Sclerotinia</taxon>
    </lineage>
</organism>
<comment type="caution">
    <text evidence="3">The sequence shown here is derived from an EMBL/GenBank/DDBJ whole genome shotgun (WGS) entry which is preliminary data.</text>
</comment>
<keyword evidence="4" id="KW-1185">Reference proteome</keyword>
<sequence length="250" mass="25578">MHYQNFLIAALAISAPLSLALPFAEPEPTKDAPATTQEAEVQNINAKPTWLSIPIIDPTKLYPTPAAAVKSESVTTKGEEQSAQSSLVVAAHAAEASKGGKNMNGRDEREKKDMEESDDKGKPTGGLAEPDSGLEPTATGKPDTDSVPAITAKPTQHFTAEPDTEATATATATAKPDTALMNEIRNAAPAKSTGIFISTTEGNKGTATSKPNTGETTSTPVKAISVAALKTSVVVFVPVASVGAAGGKGV</sequence>
<protein>
    <submittedName>
        <fullName evidence="3">Uncharacterized protein</fullName>
    </submittedName>
</protein>
<gene>
    <name evidence="3" type="ORF">SBOR_5799</name>
</gene>
<feature type="region of interest" description="Disordered" evidence="1">
    <location>
        <begin position="67"/>
        <end position="166"/>
    </location>
</feature>
<feature type="signal peptide" evidence="2">
    <location>
        <begin position="1"/>
        <end position="20"/>
    </location>
</feature>